<sequence>MTCGVYDYSAGACTTAQKPTILIGCLEFEGPFDRPWDIAEKRGVYAVLCLTDGLYELLDIGFSENLRASLLNHPDQDDWLDEFCGSLVAAVLYSDEMTDDEATLLIDSIERELSQNEF</sequence>
<comment type="caution">
    <text evidence="1">The sequence shown here is derived from an EMBL/GenBank/DDBJ whole genome shotgun (WGS) entry which is preliminary data.</text>
</comment>
<accession>A0A8J7PA17</accession>
<dbReference type="Proteomes" id="UP000664277">
    <property type="component" value="Unassembled WGS sequence"/>
</dbReference>
<proteinExistence type="predicted"/>
<protein>
    <submittedName>
        <fullName evidence="1">Uncharacterized protein</fullName>
    </submittedName>
</protein>
<evidence type="ECO:0000313" key="1">
    <source>
        <dbReference type="EMBL" id="MBN8662131.1"/>
    </source>
</evidence>
<gene>
    <name evidence="1" type="ORF">J0M35_17315</name>
</gene>
<reference evidence="1" key="1">
    <citation type="submission" date="2021-02" db="EMBL/GenBank/DDBJ databases">
        <title>Genome-Resolved Metagenomics of a Microbial Community Performing Photosynthetic Biological Nutrient Removal.</title>
        <authorList>
            <person name="Mcdaniel E.A."/>
        </authorList>
    </citation>
    <scope>NUCLEOTIDE SEQUENCE</scope>
    <source>
        <strain evidence="1">UWPOB_OBS1</strain>
    </source>
</reference>
<organism evidence="1 2">
    <name type="scientific">Candidatus Obscuribacter phosphatis</name>
    <dbReference type="NCBI Taxonomy" id="1906157"/>
    <lineage>
        <taxon>Bacteria</taxon>
        <taxon>Bacillati</taxon>
        <taxon>Candidatus Melainabacteria</taxon>
        <taxon>Candidatus Obscuribacterales</taxon>
        <taxon>Candidatus Obscuribacteraceae</taxon>
        <taxon>Candidatus Obscuribacter</taxon>
    </lineage>
</organism>
<dbReference type="EMBL" id="JAFLCK010000031">
    <property type="protein sequence ID" value="MBN8662131.1"/>
    <property type="molecule type" value="Genomic_DNA"/>
</dbReference>
<dbReference type="AlphaFoldDB" id="A0A8J7PA17"/>
<evidence type="ECO:0000313" key="2">
    <source>
        <dbReference type="Proteomes" id="UP000664277"/>
    </source>
</evidence>
<name>A0A8J7PA17_9BACT</name>